<keyword evidence="2" id="KW-0732">Signal</keyword>
<proteinExistence type="inferred from homology"/>
<protein>
    <recommendedName>
        <fullName evidence="5">Arrestin-like N-terminal domain-containing protein</fullName>
    </recommendedName>
</protein>
<feature type="chain" id="PRO_5044754838" description="Arrestin-like N-terminal domain-containing protein" evidence="2">
    <location>
        <begin position="19"/>
        <end position="150"/>
    </location>
</feature>
<dbReference type="PANTHER" id="PTHR11792">
    <property type="entry name" value="ARRESTIN"/>
    <property type="match status" value="1"/>
</dbReference>
<evidence type="ECO:0000313" key="3">
    <source>
        <dbReference type="EMBL" id="KAL3276932.1"/>
    </source>
</evidence>
<dbReference type="InterPro" id="IPR014753">
    <property type="entry name" value="Arrestin_N"/>
</dbReference>
<reference evidence="3 4" key="1">
    <citation type="journal article" date="2021" name="BMC Biol.">
        <title>Horizontally acquired antibacterial genes associated with adaptive radiation of ladybird beetles.</title>
        <authorList>
            <person name="Li H.S."/>
            <person name="Tang X.F."/>
            <person name="Huang Y.H."/>
            <person name="Xu Z.Y."/>
            <person name="Chen M.L."/>
            <person name="Du X.Y."/>
            <person name="Qiu B.Y."/>
            <person name="Chen P.T."/>
            <person name="Zhang W."/>
            <person name="Slipinski A."/>
            <person name="Escalona H.E."/>
            <person name="Waterhouse R.M."/>
            <person name="Zwick A."/>
            <person name="Pang H."/>
        </authorList>
    </citation>
    <scope>NUCLEOTIDE SEQUENCE [LARGE SCALE GENOMIC DNA]</scope>
    <source>
        <strain evidence="3">SYSU2018</strain>
    </source>
</reference>
<keyword evidence="4" id="KW-1185">Reference proteome</keyword>
<dbReference type="Proteomes" id="UP001516400">
    <property type="component" value="Unassembled WGS sequence"/>
</dbReference>
<dbReference type="AlphaFoldDB" id="A0ABD2NEK6"/>
<dbReference type="Gene3D" id="2.60.40.840">
    <property type="match status" value="1"/>
</dbReference>
<gene>
    <name evidence="3" type="ORF">HHI36_012298</name>
</gene>
<feature type="signal peptide" evidence="2">
    <location>
        <begin position="1"/>
        <end position="18"/>
    </location>
</feature>
<accession>A0ABD2NEK6</accession>
<evidence type="ECO:0008006" key="5">
    <source>
        <dbReference type="Google" id="ProtNLM"/>
    </source>
</evidence>
<evidence type="ECO:0000256" key="1">
    <source>
        <dbReference type="ARBA" id="ARBA00005298"/>
    </source>
</evidence>
<organism evidence="3 4">
    <name type="scientific">Cryptolaemus montrouzieri</name>
    <dbReference type="NCBI Taxonomy" id="559131"/>
    <lineage>
        <taxon>Eukaryota</taxon>
        <taxon>Metazoa</taxon>
        <taxon>Ecdysozoa</taxon>
        <taxon>Arthropoda</taxon>
        <taxon>Hexapoda</taxon>
        <taxon>Insecta</taxon>
        <taxon>Pterygota</taxon>
        <taxon>Neoptera</taxon>
        <taxon>Endopterygota</taxon>
        <taxon>Coleoptera</taxon>
        <taxon>Polyphaga</taxon>
        <taxon>Cucujiformia</taxon>
        <taxon>Coccinelloidea</taxon>
        <taxon>Coccinellidae</taxon>
        <taxon>Scymninae</taxon>
        <taxon>Scymnini</taxon>
        <taxon>Cryptolaemus</taxon>
    </lineage>
</organism>
<comment type="caution">
    <text evidence="3">The sequence shown here is derived from an EMBL/GenBank/DDBJ whole genome shotgun (WGS) entry which is preliminary data.</text>
</comment>
<dbReference type="SUPFAM" id="SSF81296">
    <property type="entry name" value="E set domains"/>
    <property type="match status" value="1"/>
</dbReference>
<dbReference type="InterPro" id="IPR000698">
    <property type="entry name" value="Arrestin"/>
</dbReference>
<evidence type="ECO:0000256" key="2">
    <source>
        <dbReference type="SAM" id="SignalP"/>
    </source>
</evidence>
<evidence type="ECO:0000313" key="4">
    <source>
        <dbReference type="Proteomes" id="UP001516400"/>
    </source>
</evidence>
<dbReference type="EMBL" id="JABFTP020000103">
    <property type="protein sequence ID" value="KAL3276932.1"/>
    <property type="molecule type" value="Genomic_DNA"/>
</dbReference>
<dbReference type="PRINTS" id="PR00309">
    <property type="entry name" value="ARRESTIN"/>
</dbReference>
<dbReference type="InterPro" id="IPR014756">
    <property type="entry name" value="Ig_E-set"/>
</dbReference>
<dbReference type="PANTHER" id="PTHR11792:SF18">
    <property type="entry name" value="FI20035P1"/>
    <property type="match status" value="1"/>
</dbReference>
<name>A0ABD2NEK6_9CUCU</name>
<comment type="similarity">
    <text evidence="1">Belongs to the arrestin family.</text>
</comment>
<sequence>MHICLTLVISRFIHLLRISSVCIRINILSTIVCNSFSYRVFKKTAPNAKLTLYLSSRDLVVSAGQIDRLQGVLLVDPEFVENRRVYGQVTLTFRYGREDEEVMGLKFCNEAIMCLAQLYPPHPNSEPPEGNTPLQVIFYNLKFRNSYDES</sequence>